<accession>T1K779</accession>
<dbReference type="InterPro" id="IPR039843">
    <property type="entry name" value="KXD1-like"/>
</dbReference>
<dbReference type="OrthoDB" id="10258877at2759"/>
<keyword evidence="5" id="KW-1185">Reference proteome</keyword>
<dbReference type="eggNOG" id="KOG3443">
    <property type="taxonomic scope" value="Eukaryota"/>
</dbReference>
<feature type="region of interest" description="Disordered" evidence="2">
    <location>
        <begin position="1"/>
        <end position="38"/>
    </location>
</feature>
<evidence type="ECO:0000256" key="1">
    <source>
        <dbReference type="ARBA" id="ARBA00005913"/>
    </source>
</evidence>
<organism evidence="4 5">
    <name type="scientific">Tetranychus urticae</name>
    <name type="common">Two-spotted spider mite</name>
    <dbReference type="NCBI Taxonomy" id="32264"/>
    <lineage>
        <taxon>Eukaryota</taxon>
        <taxon>Metazoa</taxon>
        <taxon>Ecdysozoa</taxon>
        <taxon>Arthropoda</taxon>
        <taxon>Chelicerata</taxon>
        <taxon>Arachnida</taxon>
        <taxon>Acari</taxon>
        <taxon>Acariformes</taxon>
        <taxon>Trombidiformes</taxon>
        <taxon>Prostigmata</taxon>
        <taxon>Eleutherengona</taxon>
        <taxon>Raphignathae</taxon>
        <taxon>Tetranychoidea</taxon>
        <taxon>Tetranychidae</taxon>
        <taxon>Tetranychus</taxon>
    </lineage>
</organism>
<evidence type="ECO:0000313" key="5">
    <source>
        <dbReference type="Proteomes" id="UP000015104"/>
    </source>
</evidence>
<dbReference type="InterPro" id="IPR019371">
    <property type="entry name" value="KxDL_dom"/>
</dbReference>
<sequence length="147" mass="17373">MKCPAEHFPKSNPSDEHSKKQEEPQTHEEPEPISTEERQPFVNSLLNLIDQNKIDGIIDTQRHMMARFEKTNEMLVNCNALSLSRYEIAMKEVKRMSQNLGEMKKDLDYIFKRVKFIRTKYNQQHPEAFKSLMNKGNQLDEEEDEES</sequence>
<reference evidence="5" key="1">
    <citation type="submission" date="2011-08" db="EMBL/GenBank/DDBJ databases">
        <authorList>
            <person name="Rombauts S."/>
        </authorList>
    </citation>
    <scope>NUCLEOTIDE SEQUENCE</scope>
    <source>
        <strain evidence="5">London</strain>
    </source>
</reference>
<dbReference type="STRING" id="32264.T1K779"/>
<dbReference type="Pfam" id="PF10241">
    <property type="entry name" value="KxDL"/>
    <property type="match status" value="1"/>
</dbReference>
<name>T1K779_TETUR</name>
<protein>
    <recommendedName>
        <fullName evidence="3">KxDL domain-containing protein</fullName>
    </recommendedName>
</protein>
<dbReference type="OMA" id="AKYDNEI"/>
<dbReference type="PANTHER" id="PTHR13511:SF0">
    <property type="entry name" value="KXDL MOTIF-CONTAINING PROTEIN 1"/>
    <property type="match status" value="1"/>
</dbReference>
<dbReference type="KEGG" id="tut:107361077"/>
<proteinExistence type="inferred from homology"/>
<dbReference type="Proteomes" id="UP000015104">
    <property type="component" value="Unassembled WGS sequence"/>
</dbReference>
<dbReference type="AlphaFoldDB" id="T1K779"/>
<dbReference type="GO" id="GO:0099078">
    <property type="term" value="C:BORC complex"/>
    <property type="evidence" value="ECO:0007669"/>
    <property type="project" value="TreeGrafter"/>
</dbReference>
<reference evidence="4" key="2">
    <citation type="submission" date="2015-06" db="UniProtKB">
        <authorList>
            <consortium name="EnsemblMetazoa"/>
        </authorList>
    </citation>
    <scope>IDENTIFICATION</scope>
</reference>
<evidence type="ECO:0000256" key="2">
    <source>
        <dbReference type="SAM" id="MobiDB-lite"/>
    </source>
</evidence>
<comment type="similarity">
    <text evidence="1">Belongs to the KXD1 family.</text>
</comment>
<dbReference type="PANTHER" id="PTHR13511">
    <property type="entry name" value="KXDL MOTIF-CONTAINING PROTEIN 1"/>
    <property type="match status" value="1"/>
</dbReference>
<dbReference type="EMBL" id="CAEY01001799">
    <property type="status" value="NOT_ANNOTATED_CDS"/>
    <property type="molecule type" value="Genomic_DNA"/>
</dbReference>
<evidence type="ECO:0000313" key="4">
    <source>
        <dbReference type="EnsemblMetazoa" id="tetur06g03260.1"/>
    </source>
</evidence>
<feature type="domain" description="KxDL" evidence="3">
    <location>
        <begin position="44"/>
        <end position="129"/>
    </location>
</feature>
<dbReference type="GO" id="GO:0032418">
    <property type="term" value="P:lysosome localization"/>
    <property type="evidence" value="ECO:0007669"/>
    <property type="project" value="TreeGrafter"/>
</dbReference>
<gene>
    <name evidence="4" type="primary">107361077</name>
</gene>
<evidence type="ECO:0000259" key="3">
    <source>
        <dbReference type="Pfam" id="PF10241"/>
    </source>
</evidence>
<dbReference type="EnsemblMetazoa" id="tetur06g03260.1">
    <property type="protein sequence ID" value="tetur06g03260.1"/>
    <property type="gene ID" value="tetur06g03260"/>
</dbReference>
<dbReference type="HOGENOM" id="CLU_094353_1_1_1"/>